<dbReference type="Proteomes" id="UP000199387">
    <property type="component" value="Unassembled WGS sequence"/>
</dbReference>
<keyword evidence="3" id="KW-1185">Reference proteome</keyword>
<evidence type="ECO:0000313" key="2">
    <source>
        <dbReference type="EMBL" id="SDC05892.1"/>
    </source>
</evidence>
<name>A0A1G6IH58_9BACL</name>
<feature type="compositionally biased region" description="Basic and acidic residues" evidence="1">
    <location>
        <begin position="265"/>
        <end position="283"/>
    </location>
</feature>
<evidence type="ECO:0000256" key="1">
    <source>
        <dbReference type="SAM" id="MobiDB-lite"/>
    </source>
</evidence>
<feature type="non-terminal residue" evidence="2">
    <location>
        <position position="283"/>
    </location>
</feature>
<dbReference type="SUPFAM" id="SSF56112">
    <property type="entry name" value="Protein kinase-like (PK-like)"/>
    <property type="match status" value="1"/>
</dbReference>
<gene>
    <name evidence="2" type="ORF">SAMN04488112_102239</name>
</gene>
<dbReference type="AlphaFoldDB" id="A0A1G6IH58"/>
<protein>
    <submittedName>
        <fullName evidence="2">Uncharacterized protein</fullName>
    </submittedName>
</protein>
<accession>A0A1G6IH58</accession>
<evidence type="ECO:0000313" key="3">
    <source>
        <dbReference type="Proteomes" id="UP000199387"/>
    </source>
</evidence>
<dbReference type="EMBL" id="FMZA01000002">
    <property type="protein sequence ID" value="SDC05892.1"/>
    <property type="molecule type" value="Genomic_DNA"/>
</dbReference>
<dbReference type="InterPro" id="IPR011009">
    <property type="entry name" value="Kinase-like_dom_sf"/>
</dbReference>
<organism evidence="2 3">
    <name type="scientific">Melghirimyces thermohalophilus</name>
    <dbReference type="NCBI Taxonomy" id="1236220"/>
    <lineage>
        <taxon>Bacteria</taxon>
        <taxon>Bacillati</taxon>
        <taxon>Bacillota</taxon>
        <taxon>Bacilli</taxon>
        <taxon>Bacillales</taxon>
        <taxon>Thermoactinomycetaceae</taxon>
        <taxon>Melghirimyces</taxon>
    </lineage>
</organism>
<dbReference type="STRING" id="1236220.SAMN04488112_102239"/>
<feature type="region of interest" description="Disordered" evidence="1">
    <location>
        <begin position="229"/>
        <end position="283"/>
    </location>
</feature>
<dbReference type="OrthoDB" id="2991686at2"/>
<sequence>MSFFNIGELYRDTYHIEHVEPFFEGELAVASAEGKRYFLQHVRLQKPAPPRAIQQYLSLKNHPLIVPYLQVFSEERSLVTIRPYVPFKERLHQRVARGELEEDQIIAWVRSLFPVEKVLKEKPLRMYTLLHPANIGVTETGELQVLYCGVEGRTLPDPKMDWGNLLYMLFSGNLVDEPLKKLPSEADFPKQLAKLIQKSFNRPAESVASQLDSYLKKRDSTSLFDQLFKRSGSAKKEPDSTPSPSAAESDRSSQTEGSSLLQQRLEQERQAREKQERQEREEA</sequence>
<reference evidence="2 3" key="1">
    <citation type="submission" date="2016-10" db="EMBL/GenBank/DDBJ databases">
        <authorList>
            <person name="de Groot N.N."/>
        </authorList>
    </citation>
    <scope>NUCLEOTIDE SEQUENCE [LARGE SCALE GENOMIC DNA]</scope>
    <source>
        <strain evidence="2 3">DSM 45514</strain>
    </source>
</reference>
<dbReference type="RefSeq" id="WP_143003437.1">
    <property type="nucleotide sequence ID" value="NZ_FMZA01000002.1"/>
</dbReference>
<proteinExistence type="predicted"/>